<dbReference type="STRING" id="930990.A0A067MQV7"/>
<feature type="domain" description="Clp1 P-loop" evidence="9">
    <location>
        <begin position="243"/>
        <end position="450"/>
    </location>
</feature>
<dbReference type="InterPro" id="IPR032319">
    <property type="entry name" value="CLP1_P"/>
</dbReference>
<evidence type="ECO:0000256" key="1">
    <source>
        <dbReference type="ARBA" id="ARBA00011003"/>
    </source>
</evidence>
<evidence type="ECO:0000313" key="10">
    <source>
        <dbReference type="EMBL" id="KDQ14247.1"/>
    </source>
</evidence>
<comment type="similarity">
    <text evidence="1">Belongs to the Clp1 family. NOL9/GRC3 subfamily.</text>
</comment>
<dbReference type="InParanoid" id="A0A067MQV7"/>
<accession>A0A067MQV7</accession>
<dbReference type="InterPro" id="IPR045116">
    <property type="entry name" value="Clp1/Grc3"/>
</dbReference>
<evidence type="ECO:0000256" key="3">
    <source>
        <dbReference type="ARBA" id="ARBA00019824"/>
    </source>
</evidence>
<dbReference type="PANTHER" id="PTHR12755">
    <property type="entry name" value="CLEAVAGE/POLYADENYLATION FACTOR IA SUBUNIT CLP1P"/>
    <property type="match status" value="1"/>
</dbReference>
<dbReference type="Proteomes" id="UP000027195">
    <property type="component" value="Unassembled WGS sequence"/>
</dbReference>
<dbReference type="GO" id="GO:0005634">
    <property type="term" value="C:nucleus"/>
    <property type="evidence" value="ECO:0007669"/>
    <property type="project" value="TreeGrafter"/>
</dbReference>
<proteinExistence type="inferred from homology"/>
<dbReference type="GO" id="GO:0005524">
    <property type="term" value="F:ATP binding"/>
    <property type="evidence" value="ECO:0007669"/>
    <property type="project" value="UniProtKB-KW"/>
</dbReference>
<name>A0A067MQV7_BOTB1</name>
<dbReference type="InterPro" id="IPR027417">
    <property type="entry name" value="P-loop_NTPase"/>
</dbReference>
<evidence type="ECO:0000256" key="2">
    <source>
        <dbReference type="ARBA" id="ARBA00018706"/>
    </source>
</evidence>
<keyword evidence="6" id="KW-0418">Kinase</keyword>
<evidence type="ECO:0000256" key="8">
    <source>
        <dbReference type="SAM" id="MobiDB-lite"/>
    </source>
</evidence>
<keyword evidence="7" id="KW-0067">ATP-binding</keyword>
<evidence type="ECO:0000313" key="11">
    <source>
        <dbReference type="Proteomes" id="UP000027195"/>
    </source>
</evidence>
<dbReference type="HOGENOM" id="CLU_010345_0_0_1"/>
<dbReference type="AlphaFoldDB" id="A0A067MQV7"/>
<dbReference type="FunCoup" id="A0A067MQV7">
    <property type="interactions" value="249"/>
</dbReference>
<keyword evidence="4" id="KW-0808">Transferase</keyword>
<dbReference type="EMBL" id="KL198039">
    <property type="protein sequence ID" value="KDQ14247.1"/>
    <property type="molecule type" value="Genomic_DNA"/>
</dbReference>
<organism evidence="10 11">
    <name type="scientific">Botryobasidium botryosum (strain FD-172 SS1)</name>
    <dbReference type="NCBI Taxonomy" id="930990"/>
    <lineage>
        <taxon>Eukaryota</taxon>
        <taxon>Fungi</taxon>
        <taxon>Dikarya</taxon>
        <taxon>Basidiomycota</taxon>
        <taxon>Agaricomycotina</taxon>
        <taxon>Agaricomycetes</taxon>
        <taxon>Cantharellales</taxon>
        <taxon>Botryobasidiaceae</taxon>
        <taxon>Botryobasidium</taxon>
    </lineage>
</organism>
<evidence type="ECO:0000259" key="9">
    <source>
        <dbReference type="Pfam" id="PF16575"/>
    </source>
</evidence>
<dbReference type="GO" id="GO:0051731">
    <property type="term" value="F:polynucleotide 5'-hydroxyl-kinase activity"/>
    <property type="evidence" value="ECO:0007669"/>
    <property type="project" value="InterPro"/>
</dbReference>
<gene>
    <name evidence="10" type="ORF">BOTBODRAFT_132759</name>
</gene>
<dbReference type="GO" id="GO:0000448">
    <property type="term" value="P:cleavage in ITS2 between 5.8S rRNA and LSU-rRNA of tricistronic rRNA transcript (SSU-rRNA, 5.8S rRNA, LSU-rRNA)"/>
    <property type="evidence" value="ECO:0007669"/>
    <property type="project" value="TreeGrafter"/>
</dbReference>
<evidence type="ECO:0000256" key="6">
    <source>
        <dbReference type="ARBA" id="ARBA00022777"/>
    </source>
</evidence>
<feature type="compositionally biased region" description="Acidic residues" evidence="8">
    <location>
        <begin position="10"/>
        <end position="23"/>
    </location>
</feature>
<sequence>MSPNRLIEDAPNDDDFMNMDDSETGYNDTPTAPDPAPSVFSTFSGVAQKNLFPMDNEELLQFNMHTSSGRSAIIILEPSESLAFIGTARLTLLRGFISLLGVPLHPSLDPHPVYAPRSHPVPILTSLPNSPRGDTELPPRLQAYCGPESSVVLIQEMLTGVEGIGTICKSFERVFDNDDLELDEAWRIHGFTPIPPNILPPRDLQPFALPPSWQATLDLLIPEESQDMDEDTSLDPLVALVKGPKKSGKSTFARTLLSRLTTRYQKVAFLECDMGQSEFTPGGMVSLHVISRPVFGPPFTHPSVPYRAHYVGASTPRSTPAHYLSSILALLQTYRLELQYPIPGGEEEDDDRISSIIPLVINTHGWVKGLGADLSRDIEEAAEATHVFLLESDAPDDNSFNDFHHHPNQTHTSRLKSPKFYSLEAIASTPLALRYTPADLRALSIISYFHANFTSDAPHIADSWSTAVPLCAQPPWEVDWSVALDQVVLVGSGSEDVTPAELPQALACGLVALVSAEADADAPAKTEASLIPYTQGSSSPPPSTSHCVGLALIRGISPSTHALHLLTPLPPVLLGKCRVLVKGELEMPVWGLLDHRKEEKGKDLCGVEWSKVPYLQWGTMQGVGSTKKRVRRNLMRRGQM</sequence>
<feature type="region of interest" description="Disordered" evidence="8">
    <location>
        <begin position="1"/>
        <end position="33"/>
    </location>
</feature>
<protein>
    <recommendedName>
        <fullName evidence="3">Polynucleotide 5'-hydroxyl-kinase GRC3</fullName>
    </recommendedName>
    <alternativeName>
        <fullName evidence="2">Polynucleotide 5'-hydroxyl-kinase grc3</fullName>
    </alternativeName>
</protein>
<dbReference type="Gene3D" id="3.40.50.300">
    <property type="entry name" value="P-loop containing nucleotide triphosphate hydrolases"/>
    <property type="match status" value="1"/>
</dbReference>
<evidence type="ECO:0000256" key="7">
    <source>
        <dbReference type="ARBA" id="ARBA00022840"/>
    </source>
</evidence>
<keyword evidence="11" id="KW-1185">Reference proteome</keyword>
<dbReference type="OrthoDB" id="2405412at2759"/>
<reference evidence="11" key="1">
    <citation type="journal article" date="2014" name="Proc. Natl. Acad. Sci. U.S.A.">
        <title>Extensive sampling of basidiomycete genomes demonstrates inadequacy of the white-rot/brown-rot paradigm for wood decay fungi.</title>
        <authorList>
            <person name="Riley R."/>
            <person name="Salamov A.A."/>
            <person name="Brown D.W."/>
            <person name="Nagy L.G."/>
            <person name="Floudas D."/>
            <person name="Held B.W."/>
            <person name="Levasseur A."/>
            <person name="Lombard V."/>
            <person name="Morin E."/>
            <person name="Otillar R."/>
            <person name="Lindquist E.A."/>
            <person name="Sun H."/>
            <person name="LaButti K.M."/>
            <person name="Schmutz J."/>
            <person name="Jabbour D."/>
            <person name="Luo H."/>
            <person name="Baker S.E."/>
            <person name="Pisabarro A.G."/>
            <person name="Walton J.D."/>
            <person name="Blanchette R.A."/>
            <person name="Henrissat B."/>
            <person name="Martin F."/>
            <person name="Cullen D."/>
            <person name="Hibbett D.S."/>
            <person name="Grigoriev I.V."/>
        </authorList>
    </citation>
    <scope>NUCLEOTIDE SEQUENCE [LARGE SCALE GENOMIC DNA]</scope>
    <source>
        <strain evidence="11">FD-172 SS1</strain>
    </source>
</reference>
<evidence type="ECO:0000256" key="4">
    <source>
        <dbReference type="ARBA" id="ARBA00022679"/>
    </source>
</evidence>
<evidence type="ECO:0000256" key="5">
    <source>
        <dbReference type="ARBA" id="ARBA00022741"/>
    </source>
</evidence>
<dbReference type="Pfam" id="PF16575">
    <property type="entry name" value="CLP1_P"/>
    <property type="match status" value="1"/>
</dbReference>
<keyword evidence="5" id="KW-0547">Nucleotide-binding</keyword>
<dbReference type="PANTHER" id="PTHR12755:SF3">
    <property type="entry name" value="POLYNUCLEOTIDE 5'-HYDROXYL-KINASE NOL9"/>
    <property type="match status" value="1"/>
</dbReference>